<dbReference type="PANTHER" id="PTHR32015">
    <property type="entry name" value="FASTING INDUCED LIPASE"/>
    <property type="match status" value="1"/>
</dbReference>
<feature type="chain" id="PRO_5017263022" evidence="1">
    <location>
        <begin position="26"/>
        <end position="234"/>
    </location>
</feature>
<sequence length="234" mass="24749">MKSVFSLSRLLAAVALTVTAFSAQAACLDNVVLVHGNMAYPSSWNSTVSTLKSRGYVDSQLYRPSWGSKTNAGSNSHDSTNTGVVKSALQSALAASCTGKIDVIGHSMGVTLAMKAINELGYSAKVNSFIGVAGAQHGLNSCGVYPYNVWSATCGSAGLSINSPLIKSVRNKRYGTKMYSIKSWMDELVCIGSCLVYGSHTSNIDMQNASYDYALGHLGLQAYTSSKQADLIMN</sequence>
<dbReference type="Gene3D" id="3.40.50.1820">
    <property type="entry name" value="alpha/beta hydrolase"/>
    <property type="match status" value="1"/>
</dbReference>
<dbReference type="RefSeq" id="WP_119786212.1">
    <property type="nucleotide sequence ID" value="NZ_QYUQ01000002.1"/>
</dbReference>
<dbReference type="GO" id="GO:0016042">
    <property type="term" value="P:lipid catabolic process"/>
    <property type="evidence" value="ECO:0007669"/>
    <property type="project" value="InterPro"/>
</dbReference>
<dbReference type="AlphaFoldDB" id="A0A3A3GP17"/>
<evidence type="ECO:0000256" key="1">
    <source>
        <dbReference type="SAM" id="SignalP"/>
    </source>
</evidence>
<accession>A0A3A3GP17</accession>
<proteinExistence type="predicted"/>
<dbReference type="EMBL" id="QYUQ01000002">
    <property type="protein sequence ID" value="RJG02710.1"/>
    <property type="molecule type" value="Genomic_DNA"/>
</dbReference>
<organism evidence="2 3">
    <name type="scientific">Noviherbaspirillum sedimenti</name>
    <dbReference type="NCBI Taxonomy" id="2320865"/>
    <lineage>
        <taxon>Bacteria</taxon>
        <taxon>Pseudomonadati</taxon>
        <taxon>Pseudomonadota</taxon>
        <taxon>Betaproteobacteria</taxon>
        <taxon>Burkholderiales</taxon>
        <taxon>Oxalobacteraceae</taxon>
        <taxon>Noviherbaspirillum</taxon>
    </lineage>
</organism>
<dbReference type="GO" id="GO:0016298">
    <property type="term" value="F:lipase activity"/>
    <property type="evidence" value="ECO:0007669"/>
    <property type="project" value="TreeGrafter"/>
</dbReference>
<reference evidence="3" key="1">
    <citation type="submission" date="2018-09" db="EMBL/GenBank/DDBJ databases">
        <authorList>
            <person name="Zhu H."/>
        </authorList>
    </citation>
    <scope>NUCLEOTIDE SEQUENCE [LARGE SCALE GENOMIC DNA]</scope>
    <source>
        <strain evidence="3">K1S02-23</strain>
    </source>
</reference>
<keyword evidence="3" id="KW-1185">Reference proteome</keyword>
<name>A0A3A3GP17_9BURK</name>
<dbReference type="Pfam" id="PF01674">
    <property type="entry name" value="Lipase_2"/>
    <property type="match status" value="1"/>
</dbReference>
<protein>
    <submittedName>
        <fullName evidence="2">Alpha/beta hydrolase</fullName>
    </submittedName>
</protein>
<dbReference type="PANTHER" id="PTHR32015:SF1">
    <property type="entry name" value="LIPASE"/>
    <property type="match status" value="1"/>
</dbReference>
<evidence type="ECO:0000313" key="3">
    <source>
        <dbReference type="Proteomes" id="UP000266327"/>
    </source>
</evidence>
<keyword evidence="1" id="KW-0732">Signal</keyword>
<dbReference type="Proteomes" id="UP000266327">
    <property type="component" value="Unassembled WGS sequence"/>
</dbReference>
<dbReference type="SUPFAM" id="SSF53474">
    <property type="entry name" value="alpha/beta-Hydrolases"/>
    <property type="match status" value="1"/>
</dbReference>
<dbReference type="InterPro" id="IPR029058">
    <property type="entry name" value="AB_hydrolase_fold"/>
</dbReference>
<comment type="caution">
    <text evidence="2">The sequence shown here is derived from an EMBL/GenBank/DDBJ whole genome shotgun (WGS) entry which is preliminary data.</text>
</comment>
<evidence type="ECO:0000313" key="2">
    <source>
        <dbReference type="EMBL" id="RJG02710.1"/>
    </source>
</evidence>
<dbReference type="OrthoDB" id="5379213at2"/>
<keyword evidence="2" id="KW-0378">Hydrolase</keyword>
<dbReference type="InterPro" id="IPR002918">
    <property type="entry name" value="Lipase_EstA/Esterase_EstB"/>
</dbReference>
<gene>
    <name evidence="2" type="ORF">D3878_14920</name>
</gene>
<feature type="signal peptide" evidence="1">
    <location>
        <begin position="1"/>
        <end position="25"/>
    </location>
</feature>